<protein>
    <submittedName>
        <fullName evidence="4">Flavin reductase</fullName>
    </submittedName>
</protein>
<reference evidence="4" key="1">
    <citation type="submission" date="2022-10" db="EMBL/GenBank/DDBJ databases">
        <title>The complete genomes of actinobacterial strains from the NBC collection.</title>
        <authorList>
            <person name="Joergensen T.S."/>
            <person name="Alvarez Arevalo M."/>
            <person name="Sterndorff E.B."/>
            <person name="Faurdal D."/>
            <person name="Vuksanovic O."/>
            <person name="Mourched A.-S."/>
            <person name="Charusanti P."/>
            <person name="Shaw S."/>
            <person name="Blin K."/>
            <person name="Weber T."/>
        </authorList>
    </citation>
    <scope>NUCLEOTIDE SEQUENCE</scope>
    <source>
        <strain evidence="4">NBC_01393</strain>
    </source>
</reference>
<dbReference type="SUPFAM" id="SSF50475">
    <property type="entry name" value="FMN-binding split barrel"/>
    <property type="match status" value="1"/>
</dbReference>
<dbReference type="InterPro" id="IPR012349">
    <property type="entry name" value="Split_barrel_FMN-bd"/>
</dbReference>
<dbReference type="Gene3D" id="2.30.110.10">
    <property type="entry name" value="Electron Transport, Fmn-binding Protein, Chain A"/>
    <property type="match status" value="1"/>
</dbReference>
<organism evidence="4">
    <name type="scientific">Streptomyces sp. NBC_01393</name>
    <dbReference type="NCBI Taxonomy" id="2903851"/>
    <lineage>
        <taxon>Bacteria</taxon>
        <taxon>Bacillati</taxon>
        <taxon>Actinomycetota</taxon>
        <taxon>Actinomycetes</taxon>
        <taxon>Kitasatosporales</taxon>
        <taxon>Streptomycetaceae</taxon>
        <taxon>Streptomyces</taxon>
    </lineage>
</organism>
<dbReference type="PANTHER" id="PTHR30466:SF1">
    <property type="entry name" value="FMN REDUCTASE (NADH) RUTF"/>
    <property type="match status" value="1"/>
</dbReference>
<evidence type="ECO:0000313" key="4">
    <source>
        <dbReference type="EMBL" id="WTZ14056.1"/>
    </source>
</evidence>
<gene>
    <name evidence="4" type="ORF">OG699_42545</name>
</gene>
<dbReference type="AlphaFoldDB" id="A0AAU3IC59"/>
<accession>A0AAU3IC59</accession>
<dbReference type="InterPro" id="IPR013785">
    <property type="entry name" value="Aldolase_TIM"/>
</dbReference>
<dbReference type="Gene3D" id="3.20.20.70">
    <property type="entry name" value="Aldolase class I"/>
    <property type="match status" value="1"/>
</dbReference>
<dbReference type="InterPro" id="IPR002563">
    <property type="entry name" value="Flavin_Rdtase-like_dom"/>
</dbReference>
<name>A0AAU3IC59_9ACTN</name>
<sequence length="454" mass="46767">MTTAVDGVTFRQVLARWPSGVGIVTTAGAAGRHGMTASSFSSVSLDPPLVLVCVDRRLRSHELLDRNGVFAVNVLGRDHIGLGRRFAGMEPEVTDRFAEGDWLPGATGSPVLTDAAAWVDCRVRNGYPGGDHTIFVGDVVAACVPRITSPLLFHSRAWGQLADPLPQSVGITDTGLARTLHEQGAPPRRGARLVATVRAAGIPVVVPHGALRTPRPASRGSDAAGTEPRTPASELGAPAYATAVTTPGPPAVHVRSAAQAAEAAEAGCPRVEVTVPADGKGTAARAVIRAVAGSATTVVARVRDAMAPGLARTVLHTVAALKAAGCAEISLVEARPGPGAAGAPGALDGSPLHLRALLQDVVPEADGLPVRLALRDHHGLGLVNALTAMKSGVRHFEAGLGGCGGLLPTERLVLLCSRMGVTAPVGPEVPRSWVNELERMRYGRPLPARVAPDQ</sequence>
<evidence type="ECO:0000256" key="1">
    <source>
        <dbReference type="ARBA" id="ARBA00023002"/>
    </source>
</evidence>
<dbReference type="InterPro" id="IPR050268">
    <property type="entry name" value="NADH-dep_flavin_reductase"/>
</dbReference>
<dbReference type="PANTHER" id="PTHR30466">
    <property type="entry name" value="FLAVIN REDUCTASE"/>
    <property type="match status" value="1"/>
</dbReference>
<keyword evidence="1" id="KW-0560">Oxidoreductase</keyword>
<proteinExistence type="predicted"/>
<evidence type="ECO:0000259" key="3">
    <source>
        <dbReference type="SMART" id="SM00903"/>
    </source>
</evidence>
<dbReference type="EMBL" id="CP109546">
    <property type="protein sequence ID" value="WTZ14056.1"/>
    <property type="molecule type" value="Genomic_DNA"/>
</dbReference>
<dbReference type="GO" id="GO:0042602">
    <property type="term" value="F:riboflavin reductase (NADPH) activity"/>
    <property type="evidence" value="ECO:0007669"/>
    <property type="project" value="TreeGrafter"/>
</dbReference>
<dbReference type="SMART" id="SM00903">
    <property type="entry name" value="Flavin_Reduct"/>
    <property type="match status" value="1"/>
</dbReference>
<dbReference type="Pfam" id="PF01613">
    <property type="entry name" value="Flavin_Reduct"/>
    <property type="match status" value="1"/>
</dbReference>
<dbReference type="GO" id="GO:0010181">
    <property type="term" value="F:FMN binding"/>
    <property type="evidence" value="ECO:0007669"/>
    <property type="project" value="InterPro"/>
</dbReference>
<evidence type="ECO:0000256" key="2">
    <source>
        <dbReference type="SAM" id="MobiDB-lite"/>
    </source>
</evidence>
<feature type="region of interest" description="Disordered" evidence="2">
    <location>
        <begin position="209"/>
        <end position="234"/>
    </location>
</feature>
<feature type="domain" description="Flavin reductase like" evidence="3">
    <location>
        <begin position="14"/>
        <end position="160"/>
    </location>
</feature>
<dbReference type="SUPFAM" id="SSF51569">
    <property type="entry name" value="Aldolase"/>
    <property type="match status" value="1"/>
</dbReference>